<keyword evidence="2" id="KW-1185">Reference proteome</keyword>
<accession>A0ABM7EHB6</accession>
<dbReference type="Proteomes" id="UP000016702">
    <property type="component" value="Chromosome"/>
</dbReference>
<gene>
    <name evidence="1" type="ORF">PP4_34080</name>
</gene>
<sequence length="123" mass="13469">MADALAVLQYHGIHCADATGFVRQFVEQWQDRLFEWVSDVQPGEACVLRGVEQARQGAVLQLQLVGINQPVQVPQGLGVTFVFVQGRGARQLDAAADQAGEDGVLAHAVRSWNSSAKWLRAMR</sequence>
<organism evidence="1 2">
    <name type="scientific">Pseudomonas putida NBRC 14164</name>
    <dbReference type="NCBI Taxonomy" id="1211579"/>
    <lineage>
        <taxon>Bacteria</taxon>
        <taxon>Pseudomonadati</taxon>
        <taxon>Pseudomonadota</taxon>
        <taxon>Gammaproteobacteria</taxon>
        <taxon>Pseudomonadales</taxon>
        <taxon>Pseudomonadaceae</taxon>
        <taxon>Pseudomonas</taxon>
    </lineage>
</organism>
<evidence type="ECO:0000313" key="2">
    <source>
        <dbReference type="Proteomes" id="UP000016702"/>
    </source>
</evidence>
<proteinExistence type="predicted"/>
<name>A0ABM7EHB6_PSEPU</name>
<reference evidence="1 2" key="1">
    <citation type="journal article" date="2014" name="Genome Announc.">
        <title>The Complete Genome Sequence of Pseudomonas putida NBRC 14164T Confirms High Intraspecies Variation.</title>
        <authorList>
            <person name="Ohji S."/>
            <person name="Yamazoe A."/>
            <person name="Hosoyama A."/>
            <person name="Tsuchikane K."/>
            <person name="Ezaki T."/>
            <person name="Fujita N."/>
        </authorList>
    </citation>
    <scope>NUCLEOTIDE SEQUENCE [LARGE SCALE GENOMIC DNA]</scope>
    <source>
        <strain evidence="1 2">NBRC 14164</strain>
    </source>
</reference>
<evidence type="ECO:0000313" key="1">
    <source>
        <dbReference type="EMBL" id="BAN55261.1"/>
    </source>
</evidence>
<dbReference type="EMBL" id="AP013070">
    <property type="protein sequence ID" value="BAN55261.1"/>
    <property type="molecule type" value="Genomic_DNA"/>
</dbReference>
<protein>
    <submittedName>
        <fullName evidence="1">Uncharacterized protein</fullName>
    </submittedName>
</protein>